<evidence type="ECO:0000256" key="1">
    <source>
        <dbReference type="ARBA" id="ARBA00038283"/>
    </source>
</evidence>
<evidence type="ECO:0000313" key="3">
    <source>
        <dbReference type="EMBL" id="CQR26205.1"/>
    </source>
</evidence>
<comment type="similarity">
    <text evidence="1">Belongs to the initiator RepB protein family.</text>
</comment>
<feature type="domain" description="Initiator Rep protein WH1" evidence="2">
    <location>
        <begin position="27"/>
        <end position="173"/>
    </location>
</feature>
<dbReference type="Proteomes" id="UP000198604">
    <property type="component" value="Unassembled WGS sequence"/>
</dbReference>
<dbReference type="Pfam" id="PF01051">
    <property type="entry name" value="Rep3_N"/>
    <property type="match status" value="1"/>
</dbReference>
<dbReference type="AlphaFoldDB" id="A0A0E4H5N4"/>
<reference evidence="4" key="1">
    <citation type="submission" date="2015-03" db="EMBL/GenBank/DDBJ databases">
        <authorList>
            <person name="Urmite Genomes"/>
        </authorList>
    </citation>
    <scope>NUCLEOTIDE SEQUENCE [LARGE SCALE GENOMIC DNA]</scope>
    <source>
        <strain evidence="4">FF10</strain>
    </source>
</reference>
<dbReference type="RefSeq" id="WP_093651664.1">
    <property type="nucleotide sequence ID" value="NZ_CTEN01000012.1"/>
</dbReference>
<evidence type="ECO:0000313" key="4">
    <source>
        <dbReference type="Proteomes" id="UP000198604"/>
    </source>
</evidence>
<dbReference type="GO" id="GO:0003887">
    <property type="term" value="F:DNA-directed DNA polymerase activity"/>
    <property type="evidence" value="ECO:0007669"/>
    <property type="project" value="InterPro"/>
</dbReference>
<dbReference type="GO" id="GO:0006270">
    <property type="term" value="P:DNA replication initiation"/>
    <property type="evidence" value="ECO:0007669"/>
    <property type="project" value="InterPro"/>
</dbReference>
<accession>A0A0E4H5N4</accession>
<gene>
    <name evidence="3" type="ORF">BN1356_02560</name>
</gene>
<dbReference type="InterPro" id="IPR036390">
    <property type="entry name" value="WH_DNA-bd_sf"/>
</dbReference>
<dbReference type="OrthoDB" id="2219194at2"/>
<dbReference type="InterPro" id="IPR000525">
    <property type="entry name" value="Initiator_Rep_WH1"/>
</dbReference>
<organism evidence="3 4">
    <name type="scientific">Streptococcus varani</name>
    <dbReference type="NCBI Taxonomy" id="1608583"/>
    <lineage>
        <taxon>Bacteria</taxon>
        <taxon>Bacillati</taxon>
        <taxon>Bacillota</taxon>
        <taxon>Bacilli</taxon>
        <taxon>Lactobacillales</taxon>
        <taxon>Streptococcaceae</taxon>
        <taxon>Streptococcus</taxon>
    </lineage>
</organism>
<dbReference type="EMBL" id="CTEN01000012">
    <property type="protein sequence ID" value="CQR26205.1"/>
    <property type="molecule type" value="Genomic_DNA"/>
</dbReference>
<dbReference type="Gene3D" id="1.10.10.10">
    <property type="entry name" value="Winged helix-like DNA-binding domain superfamily/Winged helix DNA-binding domain"/>
    <property type="match status" value="2"/>
</dbReference>
<dbReference type="SUPFAM" id="SSF46785">
    <property type="entry name" value="Winged helix' DNA-binding domain"/>
    <property type="match status" value="2"/>
</dbReference>
<name>A0A0E4H5N4_9STRE</name>
<keyword evidence="4" id="KW-1185">Reference proteome</keyword>
<sequence>MKKKENLKGTKPRKILEELISRSEYLVVQDNDLAKSFGNLKAFEHKILDYCFSFVQKDSLPSEKFVLETTILLKFLGLTSSGTNYKRVVDAFKTLNQGTALYLPIVKEDGTRGIRMTQLFSFIDYYETGRVEFQFSEFAQPYVFDLKKNYYSFHLRELANIKGKYALILMKLWEANRFGNSQTTLINGTLEEWQTWFLGEERRMTAGRFLHDVITRSAEELEAKFPIDIIFEQHKRGRKVIGYEMQIMERKDSSKPTLNYKENQASIYDYLD</sequence>
<evidence type="ECO:0000259" key="2">
    <source>
        <dbReference type="Pfam" id="PF01051"/>
    </source>
</evidence>
<dbReference type="Pfam" id="PF21205">
    <property type="entry name" value="Rep3_C"/>
    <property type="match status" value="1"/>
</dbReference>
<protein>
    <submittedName>
        <fullName evidence="3">Rep</fullName>
    </submittedName>
</protein>
<proteinExistence type="inferred from homology"/>
<dbReference type="InterPro" id="IPR036388">
    <property type="entry name" value="WH-like_DNA-bd_sf"/>
</dbReference>